<accession>A0A6G8PUZ8</accession>
<feature type="compositionally biased region" description="Polar residues" evidence="1">
    <location>
        <begin position="305"/>
        <end position="335"/>
    </location>
</feature>
<keyword evidence="2" id="KW-0812">Transmembrane</keyword>
<keyword evidence="4" id="KW-1185">Reference proteome</keyword>
<evidence type="ECO:0000313" key="3">
    <source>
        <dbReference type="EMBL" id="QIN78018.1"/>
    </source>
</evidence>
<dbReference type="EMBL" id="CP045121">
    <property type="protein sequence ID" value="QIN78018.1"/>
    <property type="molecule type" value="Genomic_DNA"/>
</dbReference>
<dbReference type="Proteomes" id="UP000502706">
    <property type="component" value="Chromosome"/>
</dbReference>
<feature type="transmembrane region" description="Helical" evidence="2">
    <location>
        <begin position="12"/>
        <end position="37"/>
    </location>
</feature>
<keyword evidence="2" id="KW-0472">Membrane</keyword>
<dbReference type="RefSeq" id="WP_166395696.1">
    <property type="nucleotide sequence ID" value="NZ_CP045121.1"/>
</dbReference>
<evidence type="ECO:0008006" key="5">
    <source>
        <dbReference type="Google" id="ProtNLM"/>
    </source>
</evidence>
<evidence type="ECO:0000256" key="1">
    <source>
        <dbReference type="SAM" id="MobiDB-lite"/>
    </source>
</evidence>
<keyword evidence="2" id="KW-1133">Transmembrane helix</keyword>
<sequence>MSSIKALLRDESGMTMGLAVIMLVLIGVMGAGLLTFVQRDLDAVVTDNKGQRAFELADAGVQAAKRQLTSDSIPGHYDGGSADVRWATSQGGTSLTNLDGSAATTDSVNVKIEYKLANNSFVVTSTGDYSDARRRIEAVFTRTAGASLPPAYFTRNSLNVNGAFASDALSYFALGNATIGVSSTQFSLGNSDDAGFKRWAETTDSQSYPNAFNATARSSSLGGIAVRGTLTNNNSTDGLVAKNTRSFDRLTSPRVVADYYASKTTPSTNPVDPSIISFPFDPTLLQNPDGSYAFIETLRAEAQKQETATPGNDNYRNPSTAGTTYNINPSDWPSSSSENTVVFYRFPTWNVNNKVVWNINAPCTNSTRKGVIVVENGNFEIAGNRGGFNGTVVTWGGVDPATGQPYPDRGKFTSAGGACMTGYANASGDMTLSGNFSAGTVPGLSSIAAFAGNVKLVSWRELYS</sequence>
<dbReference type="AlphaFoldDB" id="A0A6G8PUZ8"/>
<evidence type="ECO:0000313" key="4">
    <source>
        <dbReference type="Proteomes" id="UP000502706"/>
    </source>
</evidence>
<dbReference type="KEGG" id="rmar:GBA65_05225"/>
<evidence type="ECO:0000256" key="2">
    <source>
        <dbReference type="SAM" id="Phobius"/>
    </source>
</evidence>
<protein>
    <recommendedName>
        <fullName evidence="5">Type 4 fimbrial biogenesis protein PilX N-terminal domain-containing protein</fullName>
    </recommendedName>
</protein>
<reference evidence="3 4" key="1">
    <citation type="submission" date="2019-10" db="EMBL/GenBank/DDBJ databases">
        <title>Rubrobacter sp nov SCSIO 52915 isolated from a deep-sea sediment in the South China Sea.</title>
        <authorList>
            <person name="Chen R.W."/>
        </authorList>
    </citation>
    <scope>NUCLEOTIDE SEQUENCE [LARGE SCALE GENOMIC DNA]</scope>
    <source>
        <strain evidence="3 4">SCSIO 52915</strain>
    </source>
</reference>
<proteinExistence type="predicted"/>
<organism evidence="3 4">
    <name type="scientific">Rubrobacter marinus</name>
    <dbReference type="NCBI Taxonomy" id="2653852"/>
    <lineage>
        <taxon>Bacteria</taxon>
        <taxon>Bacillati</taxon>
        <taxon>Actinomycetota</taxon>
        <taxon>Rubrobacteria</taxon>
        <taxon>Rubrobacterales</taxon>
        <taxon>Rubrobacteraceae</taxon>
        <taxon>Rubrobacter</taxon>
    </lineage>
</organism>
<feature type="region of interest" description="Disordered" evidence="1">
    <location>
        <begin position="304"/>
        <end position="335"/>
    </location>
</feature>
<gene>
    <name evidence="3" type="ORF">GBA65_05225</name>
</gene>
<name>A0A6G8PUZ8_9ACTN</name>